<name>A0A564YS27_HYMDI</name>
<sequence>MLQLLDGGPTQEGRNFKFPWQRAIRQVRSSKLIFPKHLCTILGNICADSTCMSHITMQT</sequence>
<gene>
    <name evidence="1" type="ORF">WMSIL1_LOCUS8840</name>
</gene>
<protein>
    <submittedName>
        <fullName evidence="1">Uncharacterized protein</fullName>
    </submittedName>
</protein>
<proteinExistence type="predicted"/>
<keyword evidence="2" id="KW-1185">Reference proteome</keyword>
<reference evidence="1 2" key="1">
    <citation type="submission" date="2019-07" db="EMBL/GenBank/DDBJ databases">
        <authorList>
            <person name="Jastrzebski P J."/>
            <person name="Paukszto L."/>
            <person name="Jastrzebski P J."/>
        </authorList>
    </citation>
    <scope>NUCLEOTIDE SEQUENCE [LARGE SCALE GENOMIC DNA]</scope>
    <source>
        <strain evidence="1 2">WMS-il1</strain>
    </source>
</reference>
<evidence type="ECO:0000313" key="2">
    <source>
        <dbReference type="Proteomes" id="UP000321570"/>
    </source>
</evidence>
<dbReference type="EMBL" id="CABIJS010000333">
    <property type="protein sequence ID" value="VUZ49503.1"/>
    <property type="molecule type" value="Genomic_DNA"/>
</dbReference>
<dbReference type="Proteomes" id="UP000321570">
    <property type="component" value="Unassembled WGS sequence"/>
</dbReference>
<organism evidence="1 2">
    <name type="scientific">Hymenolepis diminuta</name>
    <name type="common">Rat tapeworm</name>
    <dbReference type="NCBI Taxonomy" id="6216"/>
    <lineage>
        <taxon>Eukaryota</taxon>
        <taxon>Metazoa</taxon>
        <taxon>Spiralia</taxon>
        <taxon>Lophotrochozoa</taxon>
        <taxon>Platyhelminthes</taxon>
        <taxon>Cestoda</taxon>
        <taxon>Eucestoda</taxon>
        <taxon>Cyclophyllidea</taxon>
        <taxon>Hymenolepididae</taxon>
        <taxon>Hymenolepis</taxon>
    </lineage>
</organism>
<accession>A0A564YS27</accession>
<dbReference type="AlphaFoldDB" id="A0A564YS27"/>
<evidence type="ECO:0000313" key="1">
    <source>
        <dbReference type="EMBL" id="VUZ49503.1"/>
    </source>
</evidence>